<dbReference type="InterPro" id="IPR016181">
    <property type="entry name" value="Acyl_CoA_acyltransferase"/>
</dbReference>
<comment type="caution">
    <text evidence="2">The sequence shown here is derived from an EMBL/GenBank/DDBJ whole genome shotgun (WGS) entry which is preliminary data.</text>
</comment>
<evidence type="ECO:0000313" key="2">
    <source>
        <dbReference type="EMBL" id="KAF4405608.1"/>
    </source>
</evidence>
<evidence type="ECO:0000259" key="1">
    <source>
        <dbReference type="PROSITE" id="PS51186"/>
    </source>
</evidence>
<dbReference type="PROSITE" id="PS51186">
    <property type="entry name" value="GNAT"/>
    <property type="match status" value="1"/>
</dbReference>
<dbReference type="Proteomes" id="UP000621266">
    <property type="component" value="Unassembled WGS sequence"/>
</dbReference>
<dbReference type="Pfam" id="PF13302">
    <property type="entry name" value="Acetyltransf_3"/>
    <property type="match status" value="1"/>
</dbReference>
<dbReference type="Gene3D" id="3.40.630.30">
    <property type="match status" value="1"/>
</dbReference>
<dbReference type="InterPro" id="IPR051908">
    <property type="entry name" value="Ribosomal_N-acetyltransferase"/>
</dbReference>
<dbReference type="CDD" id="cd04301">
    <property type="entry name" value="NAT_SF"/>
    <property type="match status" value="1"/>
</dbReference>
<dbReference type="EMBL" id="WHPN01000409">
    <property type="protein sequence ID" value="KAF4405608.1"/>
    <property type="molecule type" value="Genomic_DNA"/>
</dbReference>
<reference evidence="2 3" key="1">
    <citation type="submission" date="2019-10" db="EMBL/GenBank/DDBJ databases">
        <title>Streptomyces tenebrisbrunneis sp.nov., an endogenous actinomycete isolated from of Lycium ruthenicum.</title>
        <authorList>
            <person name="Ma L."/>
        </authorList>
    </citation>
    <scope>NUCLEOTIDE SEQUENCE [LARGE SCALE GENOMIC DNA]</scope>
    <source>
        <strain evidence="2 3">TRM 66187</strain>
    </source>
</reference>
<dbReference type="RefSeq" id="WP_156207664.1">
    <property type="nucleotide sequence ID" value="NZ_WHPN01000409.1"/>
</dbReference>
<feature type="domain" description="N-acetyltransferase" evidence="1">
    <location>
        <begin position="22"/>
        <end position="165"/>
    </location>
</feature>
<sequence>MDDLVTERLLIHRLSIGEAGGVTARQPVGDARWAPGYPTEGDVSAAKLFLRCCAEGDGARHPGVFEIRRREDGCAIGGIGFHGPADEDGAVTIGYGLVPSARGRGYASEALRALLAFARDTGITRVKGDADHDNSPSQHVMAAAGMRLAGEDEQVRYYEMVWTDTSAVTGPA</sequence>
<dbReference type="InterPro" id="IPR000182">
    <property type="entry name" value="GNAT_dom"/>
</dbReference>
<proteinExistence type="predicted"/>
<dbReference type="SUPFAM" id="SSF55729">
    <property type="entry name" value="Acyl-CoA N-acyltransferases (Nat)"/>
    <property type="match status" value="1"/>
</dbReference>
<accession>A0ABQ7FEB5</accession>
<gene>
    <name evidence="2" type="ORF">GCU69_29325</name>
</gene>
<name>A0ABQ7FEB5_9ACTN</name>
<protein>
    <submittedName>
        <fullName evidence="2">GNAT family N-acetyltransferase</fullName>
    </submittedName>
</protein>
<keyword evidence="3" id="KW-1185">Reference proteome</keyword>
<evidence type="ECO:0000313" key="3">
    <source>
        <dbReference type="Proteomes" id="UP000621266"/>
    </source>
</evidence>
<organism evidence="2 3">
    <name type="scientific">Streptomyces lycii</name>
    <dbReference type="NCBI Taxonomy" id="2654337"/>
    <lineage>
        <taxon>Bacteria</taxon>
        <taxon>Bacillati</taxon>
        <taxon>Actinomycetota</taxon>
        <taxon>Actinomycetes</taxon>
        <taxon>Kitasatosporales</taxon>
        <taxon>Streptomycetaceae</taxon>
        <taxon>Streptomyces</taxon>
    </lineage>
</organism>
<dbReference type="PANTHER" id="PTHR43441">
    <property type="entry name" value="RIBOSOMAL-PROTEIN-SERINE ACETYLTRANSFERASE"/>
    <property type="match status" value="1"/>
</dbReference>
<dbReference type="PANTHER" id="PTHR43441:SF6">
    <property type="entry name" value="N-ACETYLTRANSFERASE DOMAIN-CONTAINING PROTEIN"/>
    <property type="match status" value="1"/>
</dbReference>